<organism evidence="1 2">
    <name type="scientific">Dibothriocephalus latus</name>
    <name type="common">Fish tapeworm</name>
    <name type="synonym">Diphyllobothrium latum</name>
    <dbReference type="NCBI Taxonomy" id="60516"/>
    <lineage>
        <taxon>Eukaryota</taxon>
        <taxon>Metazoa</taxon>
        <taxon>Spiralia</taxon>
        <taxon>Lophotrochozoa</taxon>
        <taxon>Platyhelminthes</taxon>
        <taxon>Cestoda</taxon>
        <taxon>Eucestoda</taxon>
        <taxon>Diphyllobothriidea</taxon>
        <taxon>Diphyllobothriidae</taxon>
        <taxon>Dibothriocephalus</taxon>
    </lineage>
</organism>
<dbReference type="AlphaFoldDB" id="A0A3P7NC91"/>
<dbReference type="EMBL" id="UYRU01091662">
    <property type="protein sequence ID" value="VDN37760.1"/>
    <property type="molecule type" value="Genomic_DNA"/>
</dbReference>
<sequence length="126" mass="14508">MNQGLRRRYRYLRHLSTDRLLSFVEMDLQPPIASQETVDEMPDSLLPYSRKREQQLQKKLPLALTNEEAENRISTVSLDCRLLAYGDLTEAPTDEDFVPLCENPGVESDISRFHSSQCLNSELLPL</sequence>
<name>A0A3P7NC91_DIBLA</name>
<keyword evidence="2" id="KW-1185">Reference proteome</keyword>
<accession>A0A3P7NC91</accession>
<protein>
    <submittedName>
        <fullName evidence="1">Uncharacterized protein</fullName>
    </submittedName>
</protein>
<evidence type="ECO:0000313" key="2">
    <source>
        <dbReference type="Proteomes" id="UP000281553"/>
    </source>
</evidence>
<dbReference type="OrthoDB" id="302966at2759"/>
<evidence type="ECO:0000313" key="1">
    <source>
        <dbReference type="EMBL" id="VDN37760.1"/>
    </source>
</evidence>
<proteinExistence type="predicted"/>
<reference evidence="1 2" key="1">
    <citation type="submission" date="2018-11" db="EMBL/GenBank/DDBJ databases">
        <authorList>
            <consortium name="Pathogen Informatics"/>
        </authorList>
    </citation>
    <scope>NUCLEOTIDE SEQUENCE [LARGE SCALE GENOMIC DNA]</scope>
</reference>
<gene>
    <name evidence="1" type="ORF">DILT_LOCUS17414</name>
</gene>
<dbReference type="Proteomes" id="UP000281553">
    <property type="component" value="Unassembled WGS sequence"/>
</dbReference>